<feature type="compositionally biased region" description="Pro residues" evidence="2">
    <location>
        <begin position="251"/>
        <end position="275"/>
    </location>
</feature>
<dbReference type="EMBL" id="BAAABU010000009">
    <property type="protein sequence ID" value="GAA0239800.1"/>
    <property type="molecule type" value="Genomic_DNA"/>
</dbReference>
<dbReference type="SUPFAM" id="SSF140459">
    <property type="entry name" value="PE/PPE dimer-like"/>
    <property type="match status" value="1"/>
</dbReference>
<name>A0ABN0U5X9_9PSEU</name>
<feature type="compositionally biased region" description="Gly residues" evidence="2">
    <location>
        <begin position="321"/>
        <end position="330"/>
    </location>
</feature>
<proteinExistence type="inferred from homology"/>
<protein>
    <recommendedName>
        <fullName evidence="3">PPE domain-containing protein</fullName>
    </recommendedName>
</protein>
<reference evidence="4 5" key="1">
    <citation type="journal article" date="2019" name="Int. J. Syst. Evol. Microbiol.">
        <title>The Global Catalogue of Microorganisms (GCM) 10K type strain sequencing project: providing services to taxonomists for standard genome sequencing and annotation.</title>
        <authorList>
            <consortium name="The Broad Institute Genomics Platform"/>
            <consortium name="The Broad Institute Genome Sequencing Center for Infectious Disease"/>
            <person name="Wu L."/>
            <person name="Ma J."/>
        </authorList>
    </citation>
    <scope>NUCLEOTIDE SEQUENCE [LARGE SCALE GENOMIC DNA]</scope>
    <source>
        <strain evidence="4 5">JCM 3380</strain>
    </source>
</reference>
<feature type="domain" description="PPE" evidence="3">
    <location>
        <begin position="26"/>
        <end position="130"/>
    </location>
</feature>
<keyword evidence="5" id="KW-1185">Reference proteome</keyword>
<dbReference type="Proteomes" id="UP001500416">
    <property type="component" value="Unassembled WGS sequence"/>
</dbReference>
<comment type="caution">
    <text evidence="4">The sequence shown here is derived from an EMBL/GenBank/DDBJ whole genome shotgun (WGS) entry which is preliminary data.</text>
</comment>
<dbReference type="RefSeq" id="WP_343935696.1">
    <property type="nucleotide sequence ID" value="NZ_BAAABU010000009.1"/>
</dbReference>
<evidence type="ECO:0000313" key="4">
    <source>
        <dbReference type="EMBL" id="GAA0239800.1"/>
    </source>
</evidence>
<sequence>MNDHKNGDNGQHNGHDKPSDLGQKVDWMTYSHEALYKMIHEGVDLKAAGSAQADWTAVGKQLADVHELLARAIAQSQQAWSGESADRAREALESVEKWALNTSDHAENVAKCIGDEIQHVQTAREMMPAPVPAPPLPDPAVPPATGGPLTGAPTPVAPTPVRSPLVSARRPLVDGGYEDRLPVDSLREPVEPVPAPTAPTSPFTGIDRVGAPAVDSVLTADASHRQAAEVMAMFQQNSYLVDRTVPSFVPPPNPVAAPTTPPVAPPTGPGTPPPDTSGGHVVAGQPQSQPGREHTAPQQGRGSGGRGGYAPGRMPVPVMGGAAGGGGGPLGSPAATPGFVGDRTGSAHPGSVTSQFSSSKAVTPQSGMIGAAPMAAPPPVAGGSAGSNERNRPGYLEEEDNVFGVDRKAAPPVIGL</sequence>
<feature type="compositionally biased region" description="Basic and acidic residues" evidence="2">
    <location>
        <begin position="1"/>
        <end position="19"/>
    </location>
</feature>
<evidence type="ECO:0000259" key="3">
    <source>
        <dbReference type="Pfam" id="PF00823"/>
    </source>
</evidence>
<gene>
    <name evidence="4" type="ORF">GCM10010492_43700</name>
</gene>
<dbReference type="InterPro" id="IPR000030">
    <property type="entry name" value="PPE_dom"/>
</dbReference>
<feature type="compositionally biased region" description="Polar residues" evidence="2">
    <location>
        <begin position="351"/>
        <end position="366"/>
    </location>
</feature>
<feature type="compositionally biased region" description="Pro residues" evidence="2">
    <location>
        <begin position="131"/>
        <end position="142"/>
    </location>
</feature>
<feature type="region of interest" description="Disordered" evidence="2">
    <location>
        <begin position="131"/>
        <end position="150"/>
    </location>
</feature>
<feature type="compositionally biased region" description="Gly residues" evidence="2">
    <location>
        <begin position="301"/>
        <end position="310"/>
    </location>
</feature>
<evidence type="ECO:0000256" key="1">
    <source>
        <dbReference type="ARBA" id="ARBA00010652"/>
    </source>
</evidence>
<dbReference type="InterPro" id="IPR038332">
    <property type="entry name" value="PPE_sf"/>
</dbReference>
<accession>A0ABN0U5X9</accession>
<dbReference type="Pfam" id="PF00823">
    <property type="entry name" value="PPE"/>
    <property type="match status" value="1"/>
</dbReference>
<organism evidence="4 5">
    <name type="scientific">Saccharothrix mutabilis subsp. mutabilis</name>
    <dbReference type="NCBI Taxonomy" id="66855"/>
    <lineage>
        <taxon>Bacteria</taxon>
        <taxon>Bacillati</taxon>
        <taxon>Actinomycetota</taxon>
        <taxon>Actinomycetes</taxon>
        <taxon>Pseudonocardiales</taxon>
        <taxon>Pseudonocardiaceae</taxon>
        <taxon>Saccharothrix</taxon>
    </lineage>
</organism>
<feature type="region of interest" description="Disordered" evidence="2">
    <location>
        <begin position="251"/>
        <end position="416"/>
    </location>
</feature>
<dbReference type="Gene3D" id="1.20.1260.20">
    <property type="entry name" value="PPE superfamily"/>
    <property type="match status" value="1"/>
</dbReference>
<comment type="similarity">
    <text evidence="1">Belongs to the mycobacterial PPE family.</text>
</comment>
<feature type="region of interest" description="Disordered" evidence="2">
    <location>
        <begin position="1"/>
        <end position="23"/>
    </location>
</feature>
<evidence type="ECO:0000313" key="5">
    <source>
        <dbReference type="Proteomes" id="UP001500416"/>
    </source>
</evidence>
<evidence type="ECO:0000256" key="2">
    <source>
        <dbReference type="SAM" id="MobiDB-lite"/>
    </source>
</evidence>
<feature type="region of interest" description="Disordered" evidence="2">
    <location>
        <begin position="187"/>
        <end position="206"/>
    </location>
</feature>